<protein>
    <submittedName>
        <fullName evidence="1">Uncharacterized protein</fullName>
    </submittedName>
</protein>
<organism evidence="1 2">
    <name type="scientific">Serendipita indica (strain DSM 11827)</name>
    <name type="common">Root endophyte fungus</name>
    <name type="synonym">Piriformospora indica</name>
    <dbReference type="NCBI Taxonomy" id="1109443"/>
    <lineage>
        <taxon>Eukaryota</taxon>
        <taxon>Fungi</taxon>
        <taxon>Dikarya</taxon>
        <taxon>Basidiomycota</taxon>
        <taxon>Agaricomycotina</taxon>
        <taxon>Agaricomycetes</taxon>
        <taxon>Sebacinales</taxon>
        <taxon>Serendipitaceae</taxon>
        <taxon>Serendipita</taxon>
    </lineage>
</organism>
<dbReference type="AlphaFoldDB" id="G4TTR7"/>
<gene>
    <name evidence="1" type="ORF">PIIN_08670</name>
</gene>
<keyword evidence="2" id="KW-1185">Reference proteome</keyword>
<comment type="caution">
    <text evidence="1">The sequence shown here is derived from an EMBL/GenBank/DDBJ whole genome shotgun (WGS) entry which is preliminary data.</text>
</comment>
<accession>G4TTR7</accession>
<evidence type="ECO:0000313" key="2">
    <source>
        <dbReference type="Proteomes" id="UP000007148"/>
    </source>
</evidence>
<sequence>MFSMVGPNRIDLRTIRSNAGNDLNINMAQIMS</sequence>
<name>G4TTR7_SERID</name>
<evidence type="ECO:0000313" key="1">
    <source>
        <dbReference type="EMBL" id="CCA74710.1"/>
    </source>
</evidence>
<dbReference type="EMBL" id="CAFZ01000346">
    <property type="protein sequence ID" value="CCA74710.1"/>
    <property type="molecule type" value="Genomic_DNA"/>
</dbReference>
<dbReference type="InParanoid" id="G4TTR7"/>
<dbReference type="Proteomes" id="UP000007148">
    <property type="component" value="Unassembled WGS sequence"/>
</dbReference>
<reference evidence="1 2" key="1">
    <citation type="journal article" date="2011" name="PLoS Pathog.">
        <title>Endophytic Life Strategies Decoded by Genome and Transcriptome Analyses of the Mutualistic Root Symbiont Piriformospora indica.</title>
        <authorList>
            <person name="Zuccaro A."/>
            <person name="Lahrmann U."/>
            <person name="Guldener U."/>
            <person name="Langen G."/>
            <person name="Pfiffi S."/>
            <person name="Biedenkopf D."/>
            <person name="Wong P."/>
            <person name="Samans B."/>
            <person name="Grimm C."/>
            <person name="Basiewicz M."/>
            <person name="Murat C."/>
            <person name="Martin F."/>
            <person name="Kogel K.H."/>
        </authorList>
    </citation>
    <scope>NUCLEOTIDE SEQUENCE [LARGE SCALE GENOMIC DNA]</scope>
    <source>
        <strain evidence="1 2">DSM 11827</strain>
    </source>
</reference>
<dbReference type="HOGENOM" id="CLU_3392499_0_0_1"/>
<proteinExistence type="predicted"/>